<keyword evidence="2 10" id="KW-0444">Lipid biosynthesis</keyword>
<comment type="subunit">
    <text evidence="10">Probably interacts with PlsX.</text>
</comment>
<dbReference type="InterPro" id="IPR003811">
    <property type="entry name" value="G3P_acylTferase_PlsY"/>
</dbReference>
<organism evidence="11">
    <name type="scientific">Lentimicrobium saccharophilum</name>
    <dbReference type="NCBI Taxonomy" id="1678841"/>
    <lineage>
        <taxon>Bacteria</taxon>
        <taxon>Pseudomonadati</taxon>
        <taxon>Bacteroidota</taxon>
        <taxon>Bacteroidia</taxon>
        <taxon>Bacteroidales</taxon>
        <taxon>Lentimicrobiaceae</taxon>
        <taxon>Lentimicrobium</taxon>
    </lineage>
</organism>
<keyword evidence="7 10" id="KW-0472">Membrane</keyword>
<evidence type="ECO:0000256" key="5">
    <source>
        <dbReference type="ARBA" id="ARBA00022989"/>
    </source>
</evidence>
<comment type="catalytic activity">
    <reaction evidence="10">
        <text>an acyl phosphate + sn-glycerol 3-phosphate = a 1-acyl-sn-glycero-3-phosphate + phosphate</text>
        <dbReference type="Rhea" id="RHEA:34075"/>
        <dbReference type="ChEBI" id="CHEBI:43474"/>
        <dbReference type="ChEBI" id="CHEBI:57597"/>
        <dbReference type="ChEBI" id="CHEBI:57970"/>
        <dbReference type="ChEBI" id="CHEBI:59918"/>
        <dbReference type="EC" id="2.3.1.275"/>
    </reaction>
</comment>
<gene>
    <name evidence="10" type="primary">plsY</name>
    <name evidence="11" type="ORF">TBC1_11695</name>
</gene>
<evidence type="ECO:0000256" key="3">
    <source>
        <dbReference type="ARBA" id="ARBA00022679"/>
    </source>
</evidence>
<dbReference type="STRING" id="1678841.TBC1_11695"/>
<dbReference type="GO" id="GO:0005886">
    <property type="term" value="C:plasma membrane"/>
    <property type="evidence" value="ECO:0007669"/>
    <property type="project" value="UniProtKB-SubCell"/>
</dbReference>
<evidence type="ECO:0000256" key="2">
    <source>
        <dbReference type="ARBA" id="ARBA00022516"/>
    </source>
</evidence>
<dbReference type="UniPathway" id="UPA00085"/>
<comment type="subcellular location">
    <subcellularLocation>
        <location evidence="10">Cell membrane</location>
        <topology evidence="10">Multi-pass membrane protein</topology>
    </subcellularLocation>
</comment>
<evidence type="ECO:0000256" key="7">
    <source>
        <dbReference type="ARBA" id="ARBA00023136"/>
    </source>
</evidence>
<evidence type="ECO:0000313" key="12">
    <source>
        <dbReference type="Proteomes" id="UP000053091"/>
    </source>
</evidence>
<dbReference type="RefSeq" id="WP_062038542.1">
    <property type="nucleotide sequence ID" value="NZ_DF968182.1"/>
</dbReference>
<evidence type="ECO:0000256" key="6">
    <source>
        <dbReference type="ARBA" id="ARBA00023098"/>
    </source>
</evidence>
<dbReference type="PATRIC" id="fig|1678841.3.peg.783"/>
<evidence type="ECO:0000256" key="10">
    <source>
        <dbReference type="HAMAP-Rule" id="MF_01043"/>
    </source>
</evidence>
<keyword evidence="11" id="KW-0012">Acyltransferase</keyword>
<keyword evidence="9 10" id="KW-1208">Phospholipid metabolism</keyword>
<keyword evidence="8 10" id="KW-0594">Phospholipid biosynthesis</keyword>
<dbReference type="OrthoDB" id="9777124at2"/>
<proteinExistence type="inferred from homology"/>
<evidence type="ECO:0000256" key="9">
    <source>
        <dbReference type="ARBA" id="ARBA00023264"/>
    </source>
</evidence>
<dbReference type="HAMAP" id="MF_01043">
    <property type="entry name" value="PlsY"/>
    <property type="match status" value="1"/>
</dbReference>
<keyword evidence="1 10" id="KW-1003">Cell membrane</keyword>
<comment type="function">
    <text evidence="10">Catalyzes the transfer of an acyl group from acyl-phosphate (acyl-PO(4)) to glycerol-3-phosphate (G3P) to form lysophosphatidic acid (LPA). This enzyme utilizes acyl-phosphate as fatty acyl donor, but not acyl-CoA or acyl-ACP.</text>
</comment>
<feature type="transmembrane region" description="Helical" evidence="10">
    <location>
        <begin position="88"/>
        <end position="110"/>
    </location>
</feature>
<feature type="transmembrane region" description="Helical" evidence="10">
    <location>
        <begin position="116"/>
        <end position="140"/>
    </location>
</feature>
<keyword evidence="4 10" id="KW-0812">Transmembrane</keyword>
<dbReference type="GO" id="GO:0008654">
    <property type="term" value="P:phospholipid biosynthetic process"/>
    <property type="evidence" value="ECO:0007669"/>
    <property type="project" value="UniProtKB-UniRule"/>
</dbReference>
<dbReference type="Pfam" id="PF02660">
    <property type="entry name" value="G3P_acyltransf"/>
    <property type="match status" value="1"/>
</dbReference>
<feature type="transmembrane region" description="Helical" evidence="10">
    <location>
        <begin position="172"/>
        <end position="188"/>
    </location>
</feature>
<comment type="similarity">
    <text evidence="10">Belongs to the PlsY family.</text>
</comment>
<name>A0A0S7BZ07_9BACT</name>
<feature type="transmembrane region" description="Helical" evidence="10">
    <location>
        <begin position="55"/>
        <end position="76"/>
    </location>
</feature>
<reference evidence="11" key="1">
    <citation type="journal article" date="2015" name="Genome Announc.">
        <title>Draft Genome Sequence of Bacteroidales Strain TBC1, a Novel Isolate from a Methanogenic Wastewater Treatment System.</title>
        <authorList>
            <person name="Tourlousse D.M."/>
            <person name="Matsuura N."/>
            <person name="Sun L."/>
            <person name="Toyonaga M."/>
            <person name="Kuroda K."/>
            <person name="Ohashi A."/>
            <person name="Cruz R."/>
            <person name="Yamaguchi T."/>
            <person name="Sekiguchi Y."/>
        </authorList>
    </citation>
    <scope>NUCLEOTIDE SEQUENCE [LARGE SCALE GENOMIC DNA]</scope>
    <source>
        <strain evidence="11">TBC1</strain>
    </source>
</reference>
<sequence>MINAEVLVAALLAYLLGSIPTSVWVGKWFFNLDIRTQGSGNAGATNTIRVFGLKAGLPVLVFDVFKAWLAVTLSYWLGNDSFTANQEVIYRIILGGLAVIGHVYPVFAGFRGGKGVASLVGVVIALFPAAFLVILVFFILVFLVTRIVSVSSMSSALVFPFVVIFVFDEKSLPLIILAVAVALFVPYTHRENIKRLINGTEKKFDFGKNRITKENG</sequence>
<feature type="transmembrane region" description="Helical" evidence="10">
    <location>
        <begin position="147"/>
        <end position="166"/>
    </location>
</feature>
<keyword evidence="5 10" id="KW-1133">Transmembrane helix</keyword>
<accession>A0A0S7BZ07</accession>
<evidence type="ECO:0000256" key="1">
    <source>
        <dbReference type="ARBA" id="ARBA00022475"/>
    </source>
</evidence>
<dbReference type="AlphaFoldDB" id="A0A0S7BZ07"/>
<keyword evidence="3 10" id="KW-0808">Transferase</keyword>
<evidence type="ECO:0000256" key="4">
    <source>
        <dbReference type="ARBA" id="ARBA00022692"/>
    </source>
</evidence>
<dbReference type="NCBIfam" id="TIGR00023">
    <property type="entry name" value="glycerol-3-phosphate 1-O-acyltransferase PlsY"/>
    <property type="match status" value="1"/>
</dbReference>
<dbReference type="PANTHER" id="PTHR30309">
    <property type="entry name" value="INNER MEMBRANE PROTEIN YGIH"/>
    <property type="match status" value="1"/>
</dbReference>
<protein>
    <recommendedName>
        <fullName evidence="10">Glycerol-3-phosphate acyltransferase</fullName>
    </recommendedName>
    <alternativeName>
        <fullName evidence="10">Acyl-PO4 G3P acyltransferase</fullName>
    </alternativeName>
    <alternativeName>
        <fullName evidence="10">Acyl-phosphate--glycerol-3-phosphate acyltransferase</fullName>
    </alternativeName>
    <alternativeName>
        <fullName evidence="10">G3P acyltransferase</fullName>
        <shortName evidence="10">GPAT</shortName>
        <ecNumber evidence="10">2.3.1.275</ecNumber>
    </alternativeName>
    <alternativeName>
        <fullName evidence="10">Lysophosphatidic acid synthase</fullName>
        <shortName evidence="10">LPA synthase</shortName>
    </alternativeName>
</protein>
<dbReference type="GO" id="GO:0043772">
    <property type="term" value="F:acyl-phosphate glycerol-3-phosphate acyltransferase activity"/>
    <property type="evidence" value="ECO:0007669"/>
    <property type="project" value="UniProtKB-UniRule"/>
</dbReference>
<dbReference type="EC" id="2.3.1.275" evidence="10"/>
<dbReference type="PANTHER" id="PTHR30309:SF0">
    <property type="entry name" value="GLYCEROL-3-PHOSPHATE ACYLTRANSFERASE-RELATED"/>
    <property type="match status" value="1"/>
</dbReference>
<keyword evidence="12" id="KW-1185">Reference proteome</keyword>
<dbReference type="SMART" id="SM01207">
    <property type="entry name" value="G3P_acyltransf"/>
    <property type="match status" value="1"/>
</dbReference>
<evidence type="ECO:0000313" key="11">
    <source>
        <dbReference type="EMBL" id="GAP42564.1"/>
    </source>
</evidence>
<evidence type="ECO:0000256" key="8">
    <source>
        <dbReference type="ARBA" id="ARBA00023209"/>
    </source>
</evidence>
<dbReference type="Proteomes" id="UP000053091">
    <property type="component" value="Unassembled WGS sequence"/>
</dbReference>
<comment type="pathway">
    <text evidence="10">Lipid metabolism; phospholipid metabolism.</text>
</comment>
<keyword evidence="6 10" id="KW-0443">Lipid metabolism</keyword>
<dbReference type="EMBL" id="DF968182">
    <property type="protein sequence ID" value="GAP42564.1"/>
    <property type="molecule type" value="Genomic_DNA"/>
</dbReference>